<evidence type="ECO:0000313" key="3">
    <source>
        <dbReference type="EMBL" id="OQX32597.1"/>
    </source>
</evidence>
<accession>A0A657Q6H7</accession>
<evidence type="ECO:0000313" key="4">
    <source>
        <dbReference type="EMBL" id="PUE01883.1"/>
    </source>
</evidence>
<dbReference type="Pfam" id="PF02613">
    <property type="entry name" value="Nitrate_red_del"/>
    <property type="match status" value="1"/>
</dbReference>
<evidence type="ECO:0000256" key="2">
    <source>
        <dbReference type="SAM" id="MobiDB-lite"/>
    </source>
</evidence>
<dbReference type="PANTHER" id="PTHR34227">
    <property type="entry name" value="CHAPERONE PROTEIN YCDY"/>
    <property type="match status" value="1"/>
</dbReference>
<comment type="caution">
    <text evidence="4">The sequence shown here is derived from an EMBL/GenBank/DDBJ whole genome shotgun (WGS) entry which is preliminary data.</text>
</comment>
<sequence>MSDAPLTGKLAELTAAVKDDLGMLARLHDREADLMLLESLADAGFPDGIGLRLQSQDARDSADYFSKALARHAENPQHNIEELQVDYASIYLNHNYRASPYESVWTDDEGLERQEAMFQVREYYERHGLGVQNWNVRADDHLVNELLFLSHLFANAEREEDMREVADFLDEHPLRWTGEFAHRVAERCETAFYAGTALITSAYLQELRDLMADLFDLPRLSEEELEKRVGAQQREEPEPMSCGPEAGPTW</sequence>
<name>A0A657Q6H7_9GAMM</name>
<reference evidence="3 5" key="1">
    <citation type="submission" date="2017-02" db="EMBL/GenBank/DDBJ databases">
        <title>Novel co-symbiosis in the unique lucinid bivalve Phacoides pectinatus.</title>
        <authorList>
            <person name="Lim S.J."/>
            <person name="Davis B.G."/>
            <person name="Gill D.E."/>
            <person name="Engel A.S."/>
            <person name="Anderson L.C."/>
            <person name="Campbell B.J."/>
        </authorList>
    </citation>
    <scope>NUCLEOTIDE SEQUENCE [LARGE SCALE GENOMIC DNA]</scope>
    <source>
        <strain evidence="3">LUC13016_P6</strain>
    </source>
</reference>
<feature type="compositionally biased region" description="Basic and acidic residues" evidence="2">
    <location>
        <begin position="226"/>
        <end position="237"/>
    </location>
</feature>
<dbReference type="AlphaFoldDB" id="A0A657Q6H7"/>
<proteinExistence type="predicted"/>
<feature type="region of interest" description="Disordered" evidence="2">
    <location>
        <begin position="226"/>
        <end position="250"/>
    </location>
</feature>
<gene>
    <name evidence="3" type="ORF">B0D84_05920</name>
    <name evidence="4" type="ORF">C3L24_07110</name>
</gene>
<dbReference type="EMBL" id="PQCO01000191">
    <property type="protein sequence ID" value="PUE01883.1"/>
    <property type="molecule type" value="Genomic_DNA"/>
</dbReference>
<dbReference type="EMBL" id="MUIE01000399">
    <property type="protein sequence ID" value="OQX32597.1"/>
    <property type="molecule type" value="Genomic_DNA"/>
</dbReference>
<evidence type="ECO:0000256" key="1">
    <source>
        <dbReference type="ARBA" id="ARBA00023186"/>
    </source>
</evidence>
<dbReference type="InterPro" id="IPR036411">
    <property type="entry name" value="TorD-like_sf"/>
</dbReference>
<dbReference type="PANTHER" id="PTHR34227:SF1">
    <property type="entry name" value="DIMETHYL SULFOXIDE REDUCTASE CHAPERONE-RELATED"/>
    <property type="match status" value="1"/>
</dbReference>
<protein>
    <submittedName>
        <fullName evidence="4">Dehydrogenase</fullName>
    </submittedName>
</protein>
<reference evidence="4 6" key="2">
    <citation type="submission" date="2018-01" db="EMBL/GenBank/DDBJ databases">
        <title>Novel co-symbiosis in the lucinid bivalve Phacoides pectinatus.</title>
        <authorList>
            <person name="Lim S.J."/>
            <person name="Davis B.G."/>
            <person name="Gill D.E."/>
            <person name="Engel A.S."/>
            <person name="Anderson L.C."/>
            <person name="Campbell B.J."/>
        </authorList>
    </citation>
    <scope>NUCLEOTIDE SEQUENCE [LARGE SCALE GENOMIC DNA]</scope>
    <source>
        <strain evidence="4">N3_P5</strain>
    </source>
</reference>
<dbReference type="InterPro" id="IPR050289">
    <property type="entry name" value="TorD/DmsD_chaperones"/>
</dbReference>
<dbReference type="Proteomes" id="UP000243361">
    <property type="component" value="Unassembled WGS sequence"/>
</dbReference>
<dbReference type="SUPFAM" id="SSF89155">
    <property type="entry name" value="TorD-like"/>
    <property type="match status" value="1"/>
</dbReference>
<evidence type="ECO:0000313" key="6">
    <source>
        <dbReference type="Proteomes" id="UP000250928"/>
    </source>
</evidence>
<keyword evidence="5" id="KW-1185">Reference proteome</keyword>
<keyword evidence="1" id="KW-0143">Chaperone</keyword>
<dbReference type="Gene3D" id="1.10.3480.10">
    <property type="entry name" value="TorD-like"/>
    <property type="match status" value="1"/>
</dbReference>
<dbReference type="InterPro" id="IPR020945">
    <property type="entry name" value="DMSO/NO3_reduct_chaperone"/>
</dbReference>
<evidence type="ECO:0000313" key="5">
    <source>
        <dbReference type="Proteomes" id="UP000243361"/>
    </source>
</evidence>
<dbReference type="Proteomes" id="UP000250928">
    <property type="component" value="Unassembled WGS sequence"/>
</dbReference>
<organism evidence="4 6">
    <name type="scientific">Candidatus Sedimenticola endophacoides</name>
    <dbReference type="NCBI Taxonomy" id="2548426"/>
    <lineage>
        <taxon>Bacteria</taxon>
        <taxon>Pseudomonadati</taxon>
        <taxon>Pseudomonadota</taxon>
        <taxon>Gammaproteobacteria</taxon>
        <taxon>Chromatiales</taxon>
        <taxon>Sedimenticolaceae</taxon>
        <taxon>Sedimenticola</taxon>
    </lineage>
</organism>